<keyword evidence="2" id="KW-0812">Transmembrane</keyword>
<gene>
    <name evidence="4" type="ORF">IAC58_07015</name>
</gene>
<dbReference type="Pfam" id="PF01381">
    <property type="entry name" value="HTH_3"/>
    <property type="match status" value="1"/>
</dbReference>
<keyword evidence="2" id="KW-0472">Membrane</keyword>
<dbReference type="EMBL" id="JADIMY010000131">
    <property type="protein sequence ID" value="MBO8428275.1"/>
    <property type="molecule type" value="Genomic_DNA"/>
</dbReference>
<dbReference type="Gene3D" id="1.10.260.40">
    <property type="entry name" value="lambda repressor-like DNA-binding domains"/>
    <property type="match status" value="1"/>
</dbReference>
<protein>
    <submittedName>
        <fullName evidence="4">Helix-turn-helix transcriptional regulator</fullName>
    </submittedName>
</protein>
<dbReference type="AlphaFoldDB" id="A0A9D9DLH6"/>
<feature type="domain" description="HTH cro/C1-type" evidence="3">
    <location>
        <begin position="7"/>
        <end position="61"/>
    </location>
</feature>
<reference evidence="4" key="2">
    <citation type="journal article" date="2021" name="PeerJ">
        <title>Extensive microbial diversity within the chicken gut microbiome revealed by metagenomics and culture.</title>
        <authorList>
            <person name="Gilroy R."/>
            <person name="Ravi A."/>
            <person name="Getino M."/>
            <person name="Pursley I."/>
            <person name="Horton D.L."/>
            <person name="Alikhan N.F."/>
            <person name="Baker D."/>
            <person name="Gharbi K."/>
            <person name="Hall N."/>
            <person name="Watson M."/>
            <person name="Adriaenssens E.M."/>
            <person name="Foster-Nyarko E."/>
            <person name="Jarju S."/>
            <person name="Secka A."/>
            <person name="Antonio M."/>
            <person name="Oren A."/>
            <person name="Chaudhuri R.R."/>
            <person name="La Ragione R."/>
            <person name="Hildebrand F."/>
            <person name="Pallen M.J."/>
        </authorList>
    </citation>
    <scope>NUCLEOTIDE SEQUENCE</scope>
    <source>
        <strain evidence="4">11159</strain>
    </source>
</reference>
<feature type="transmembrane region" description="Helical" evidence="2">
    <location>
        <begin position="130"/>
        <end position="154"/>
    </location>
</feature>
<dbReference type="InterPro" id="IPR001387">
    <property type="entry name" value="Cro/C1-type_HTH"/>
</dbReference>
<dbReference type="InterPro" id="IPR010982">
    <property type="entry name" value="Lambda_DNA-bd_dom_sf"/>
</dbReference>
<evidence type="ECO:0000313" key="4">
    <source>
        <dbReference type="EMBL" id="MBO8428275.1"/>
    </source>
</evidence>
<dbReference type="SUPFAM" id="SSF47413">
    <property type="entry name" value="lambda repressor-like DNA-binding domains"/>
    <property type="match status" value="1"/>
</dbReference>
<comment type="caution">
    <text evidence="4">The sequence shown here is derived from an EMBL/GenBank/DDBJ whole genome shotgun (WGS) entry which is preliminary data.</text>
</comment>
<dbReference type="Proteomes" id="UP000823613">
    <property type="component" value="Unassembled WGS sequence"/>
</dbReference>
<evidence type="ECO:0000256" key="1">
    <source>
        <dbReference type="ARBA" id="ARBA00023125"/>
    </source>
</evidence>
<dbReference type="PROSITE" id="PS50943">
    <property type="entry name" value="HTH_CROC1"/>
    <property type="match status" value="1"/>
</dbReference>
<evidence type="ECO:0000256" key="2">
    <source>
        <dbReference type="SAM" id="Phobius"/>
    </source>
</evidence>
<organism evidence="4 5">
    <name type="scientific">Candidatus Onthovivens merdipullorum</name>
    <dbReference type="NCBI Taxonomy" id="2840889"/>
    <lineage>
        <taxon>Bacteria</taxon>
        <taxon>Bacillati</taxon>
        <taxon>Bacillota</taxon>
        <taxon>Bacilli</taxon>
        <taxon>Bacillales</taxon>
        <taxon>Candidatus Onthovivens</taxon>
    </lineage>
</organism>
<feature type="transmembrane region" description="Helical" evidence="2">
    <location>
        <begin position="83"/>
        <end position="110"/>
    </location>
</feature>
<sequence length="174" mass="20022">MKLNEKLIKLRKSKGLSQDEFAEKISVSRQAVSKWELGDSEPELNKIKSICDYYGIDYNYLIDDNETLTSAEKNLEFKKINFLPLYIGLFIGSIIIFIAMLLLSGFLPYICKISYEPDFIGFLLGSYDQITFIIYKIIGVLFLASSITFGVLTFKKLIKQGYIKKKDKKIKVKK</sequence>
<evidence type="ECO:0000259" key="3">
    <source>
        <dbReference type="PROSITE" id="PS50943"/>
    </source>
</evidence>
<name>A0A9D9DLH6_9BACL</name>
<keyword evidence="1" id="KW-0238">DNA-binding</keyword>
<accession>A0A9D9DLH6</accession>
<dbReference type="CDD" id="cd00093">
    <property type="entry name" value="HTH_XRE"/>
    <property type="match status" value="1"/>
</dbReference>
<keyword evidence="2" id="KW-1133">Transmembrane helix</keyword>
<proteinExistence type="predicted"/>
<dbReference type="PANTHER" id="PTHR46558">
    <property type="entry name" value="TRACRIPTIONAL REGULATORY PROTEIN-RELATED-RELATED"/>
    <property type="match status" value="1"/>
</dbReference>
<dbReference type="PANTHER" id="PTHR46558:SF13">
    <property type="entry name" value="HTH-TYPE TRANSCRIPTIONAL REGULATOR IMMR"/>
    <property type="match status" value="1"/>
</dbReference>
<evidence type="ECO:0000313" key="5">
    <source>
        <dbReference type="Proteomes" id="UP000823613"/>
    </source>
</evidence>
<reference evidence="4" key="1">
    <citation type="submission" date="2020-10" db="EMBL/GenBank/DDBJ databases">
        <authorList>
            <person name="Gilroy R."/>
        </authorList>
    </citation>
    <scope>NUCLEOTIDE SEQUENCE</scope>
    <source>
        <strain evidence="4">11159</strain>
    </source>
</reference>
<dbReference type="SMART" id="SM00530">
    <property type="entry name" value="HTH_XRE"/>
    <property type="match status" value="1"/>
</dbReference>
<dbReference type="GO" id="GO:0003677">
    <property type="term" value="F:DNA binding"/>
    <property type="evidence" value="ECO:0007669"/>
    <property type="project" value="UniProtKB-KW"/>
</dbReference>